<feature type="domain" description="CHAT" evidence="1">
    <location>
        <begin position="828"/>
        <end position="1087"/>
    </location>
</feature>
<accession>A0A0C2XBM6</accession>
<evidence type="ECO:0000259" key="1">
    <source>
        <dbReference type="Pfam" id="PF12770"/>
    </source>
</evidence>
<evidence type="ECO:0000313" key="2">
    <source>
        <dbReference type="EMBL" id="KIL66761.1"/>
    </source>
</evidence>
<dbReference type="InterPro" id="IPR024983">
    <property type="entry name" value="CHAT_dom"/>
</dbReference>
<dbReference type="STRING" id="946122.A0A0C2XBM6"/>
<name>A0A0C2XBM6_AMAMK</name>
<dbReference type="EMBL" id="KN818234">
    <property type="protein sequence ID" value="KIL66761.1"/>
    <property type="molecule type" value="Genomic_DNA"/>
</dbReference>
<dbReference type="Proteomes" id="UP000054549">
    <property type="component" value="Unassembled WGS sequence"/>
</dbReference>
<dbReference type="InterPro" id="IPR011990">
    <property type="entry name" value="TPR-like_helical_dom_sf"/>
</dbReference>
<dbReference type="Gene3D" id="1.25.40.10">
    <property type="entry name" value="Tetratricopeptide repeat domain"/>
    <property type="match status" value="3"/>
</dbReference>
<dbReference type="HOGENOM" id="CLU_001305_0_1_1"/>
<proteinExistence type="predicted"/>
<dbReference type="SUPFAM" id="SSF48452">
    <property type="entry name" value="TPR-like"/>
    <property type="match status" value="2"/>
</dbReference>
<dbReference type="Pfam" id="PF12770">
    <property type="entry name" value="CHAT"/>
    <property type="match status" value="1"/>
</dbReference>
<reference evidence="2 3" key="1">
    <citation type="submission" date="2014-04" db="EMBL/GenBank/DDBJ databases">
        <title>Evolutionary Origins and Diversification of the Mycorrhizal Mutualists.</title>
        <authorList>
            <consortium name="DOE Joint Genome Institute"/>
            <consortium name="Mycorrhizal Genomics Consortium"/>
            <person name="Kohler A."/>
            <person name="Kuo A."/>
            <person name="Nagy L.G."/>
            <person name="Floudas D."/>
            <person name="Copeland A."/>
            <person name="Barry K.W."/>
            <person name="Cichocki N."/>
            <person name="Veneault-Fourrey C."/>
            <person name="LaButti K."/>
            <person name="Lindquist E.A."/>
            <person name="Lipzen A."/>
            <person name="Lundell T."/>
            <person name="Morin E."/>
            <person name="Murat C."/>
            <person name="Riley R."/>
            <person name="Ohm R."/>
            <person name="Sun H."/>
            <person name="Tunlid A."/>
            <person name="Henrissat B."/>
            <person name="Grigoriev I.V."/>
            <person name="Hibbett D.S."/>
            <person name="Martin F."/>
        </authorList>
    </citation>
    <scope>NUCLEOTIDE SEQUENCE [LARGE SCALE GENOMIC DNA]</scope>
    <source>
        <strain evidence="2 3">Koide BX008</strain>
    </source>
</reference>
<evidence type="ECO:0000313" key="3">
    <source>
        <dbReference type="Proteomes" id="UP000054549"/>
    </source>
</evidence>
<dbReference type="InParanoid" id="A0A0C2XBM6"/>
<sequence>MIHLDQEQPQSKYRTPEELRKVLTDYLEGQAELLDQVITTFRDALPLYDHSHPEYPELVGQLGSLLRFRFNRDHNDYDIDDAILYLRECVTLDPYQWHSAHNLAAAYQFRYDNRHDKQDFEDAILLYRTSLSLLPGPAPIKCQLSRGLATKLLDRFLREGNPADMDDSITYGYEAMLPLHEDYVIAAIDTALSLKHRGFLRHDPMDIEDAIEICRLAVGCLADDDKLLPIALHRFAEILLYYFLYRGNNKQLVDEAILCCQEARALWKSTTAADFSKLLYFLGDALRTRFEHWGDMQDLTDAITLFRNILPSLPNDTNLLDRLGLSLQARHIHLGDKEDLNDAIAYWRKCIALTPMNEVNPAVGNLAIALKRRFELWDNKLETLDEAIELSRKGVAIATPGELNHRTCLHILGNILIVRYDHTKDERALHEAILRYRESLTFFSMDDRRRAKILSSLAIALVKLPDKKAHDEAISLHKEALELHPENDTVRSGILLTIAHAYLSRYNQHLDKSDLDDADGHARQSLELLGINAVDRIEVLRLLALISLAYFEHLSNQPDADHSDHVDYLDGSMQYFKESAESLPSGPFRCLKIAIEWTQYARKHRHGLALNAYARCFELLDTCLSVNESLEFRQEAVQSVPNTFALEASLYALQVGDTCRAVELLERGRTLLWTHISRYRVQIDHVMQNDEHAHELVTKFRNLSFVLSNSHATNGSKASEELKEENARHYESTVSEWRHIVNEIRKLDGLNHFLFPAPFSALQEAACDGPVIMLIAGLPCEAIIVFHAQPPLRIQLPADHAKLGGLALELWKTVRRTRNDAEGKLRGILQQLWDLVVFPVVVELQKVVKKRSRIWWCPTNVLSLLPLHAAGEYLRPQGKFLSQIYISSYTPSLSALLKARAHRNQVERKSFAAIGQAQPWDDSLPLMSVEQELDLVESLVPRNAIGFKKVGSDASTRNISLRTLQESEWVHLSCHGVQHLQAPYKSCFLMKDEPLTLLDISTTDLKNHEFAFLSACETATGDVSVPEEVIHLAAGLHFSGVKSVIGTLWEVEDETVGLLVEAFYKNMFADGKVDCTKAAEALSKALRSPAVKKMPLSQRIVFIHIGI</sequence>
<dbReference type="AlphaFoldDB" id="A0A0C2XBM6"/>
<keyword evidence="3" id="KW-1185">Reference proteome</keyword>
<gene>
    <name evidence="2" type="ORF">M378DRAFT_197316</name>
</gene>
<dbReference type="SUPFAM" id="SSF81901">
    <property type="entry name" value="HCP-like"/>
    <property type="match status" value="1"/>
</dbReference>
<dbReference type="OrthoDB" id="3261813at2759"/>
<protein>
    <recommendedName>
        <fullName evidence="1">CHAT domain-containing protein</fullName>
    </recommendedName>
</protein>
<organism evidence="2 3">
    <name type="scientific">Amanita muscaria (strain Koide BX008)</name>
    <dbReference type="NCBI Taxonomy" id="946122"/>
    <lineage>
        <taxon>Eukaryota</taxon>
        <taxon>Fungi</taxon>
        <taxon>Dikarya</taxon>
        <taxon>Basidiomycota</taxon>
        <taxon>Agaricomycotina</taxon>
        <taxon>Agaricomycetes</taxon>
        <taxon>Agaricomycetidae</taxon>
        <taxon>Agaricales</taxon>
        <taxon>Pluteineae</taxon>
        <taxon>Amanitaceae</taxon>
        <taxon>Amanita</taxon>
    </lineage>
</organism>